<reference evidence="1 4" key="2">
    <citation type="submission" date="2020-11" db="EMBL/GenBank/DDBJ databases">
        <title>Enhanced detection system for hospital associated transmission using whole genome sequencing surveillance.</title>
        <authorList>
            <person name="Harrison L.H."/>
            <person name="Van Tyne D."/>
            <person name="Marsh J.W."/>
            <person name="Griffith M.P."/>
            <person name="Snyder D.J."/>
            <person name="Cooper V.S."/>
            <person name="Mustapha M."/>
        </authorList>
    </citation>
    <scope>NUCLEOTIDE SEQUENCE [LARGE SCALE GENOMIC DNA]</scope>
    <source>
        <strain evidence="1 4">PSA00705</strain>
    </source>
</reference>
<keyword evidence="4" id="KW-1185">Reference proteome</keyword>
<evidence type="ECO:0000313" key="4">
    <source>
        <dbReference type="Proteomes" id="UP000608450"/>
    </source>
</evidence>
<name>A0A6G6J3Y5_PSENT</name>
<dbReference type="InterPro" id="IPR011122">
    <property type="entry name" value="WavE"/>
</dbReference>
<dbReference type="RefSeq" id="WP_024764802.1">
    <property type="nucleotide sequence ID" value="NZ_CP049140.1"/>
</dbReference>
<evidence type="ECO:0000313" key="1">
    <source>
        <dbReference type="EMBL" id="MBG6289426.1"/>
    </source>
</evidence>
<dbReference type="KEGG" id="pnt:G5B91_28350"/>
<dbReference type="Pfam" id="PF07507">
    <property type="entry name" value="WavE"/>
    <property type="match status" value="1"/>
</dbReference>
<organism evidence="2 3">
    <name type="scientific">Pseudomonas nitroreducens</name>
    <dbReference type="NCBI Taxonomy" id="46680"/>
    <lineage>
        <taxon>Bacteria</taxon>
        <taxon>Pseudomonadati</taxon>
        <taxon>Pseudomonadota</taxon>
        <taxon>Gammaproteobacteria</taxon>
        <taxon>Pseudomonadales</taxon>
        <taxon>Pseudomonadaceae</taxon>
        <taxon>Pseudomonas</taxon>
    </lineage>
</organism>
<protein>
    <recommendedName>
        <fullName evidence="5">WavE lipopolysaccharide synthesis</fullName>
    </recommendedName>
</protein>
<dbReference type="Proteomes" id="UP000501063">
    <property type="component" value="Chromosome"/>
</dbReference>
<dbReference type="AlphaFoldDB" id="A0A6G6J3Y5"/>
<reference evidence="2 3" key="1">
    <citation type="submission" date="2020-02" db="EMBL/GenBank/DDBJ databases">
        <title>Integrative conjugative elements (ICEs) and plasmids drive adaptation of Pseudomonas nitroreducens strain HBP1 to wastewater environment.</title>
        <authorList>
            <person name="Sentchilo V."/>
            <person name="Carraro N."/>
            <person name="Bertelli C."/>
            <person name="van der Meer J.R."/>
        </authorList>
    </citation>
    <scope>NUCLEOTIDE SEQUENCE [LARGE SCALE GENOMIC DNA]</scope>
    <source>
        <strain evidence="2 3">HBP1</strain>
    </source>
</reference>
<evidence type="ECO:0000313" key="3">
    <source>
        <dbReference type="Proteomes" id="UP000501063"/>
    </source>
</evidence>
<sequence length="334" mass="38258">MTIDSSQLTVLLQGPLREAGEDIAGRAIESIREHLPRAQIVLSTTDTGPMPTYDDVLIVVDHSAVHLNDVNGNVNNVNKLISSMANGLAVAEREYCLKLRTDHLVLGDRVLSLLGEGQKAQLFGERISVSNLFLRNPTRLSYLFHLTDTLQFGRTQDLRKLWNIGALPQDYVYLKDGPRTNPIGTFQGFTSFRLLPEQAIFLRFAQLSGLQLDLPHISYTSYALFCAWEDLLAENFEVHDWHRLMILPPKRFLSRPYSPESVMTRSELQSLRKRRAPRQRALRYAHLLINKYLLCWFRRRWLVSVASLLLFSLSSEVAVNARELYRRLTGARRV</sequence>
<dbReference type="Proteomes" id="UP000608450">
    <property type="component" value="Unassembled WGS sequence"/>
</dbReference>
<dbReference type="EMBL" id="CP049140">
    <property type="protein sequence ID" value="QIE89947.1"/>
    <property type="molecule type" value="Genomic_DNA"/>
</dbReference>
<proteinExistence type="predicted"/>
<accession>A0A6G6J3Y5</accession>
<evidence type="ECO:0000313" key="2">
    <source>
        <dbReference type="EMBL" id="QIE89947.1"/>
    </source>
</evidence>
<dbReference type="EMBL" id="JADTFC010000048">
    <property type="protein sequence ID" value="MBG6289426.1"/>
    <property type="molecule type" value="Genomic_DNA"/>
</dbReference>
<evidence type="ECO:0008006" key="5">
    <source>
        <dbReference type="Google" id="ProtNLM"/>
    </source>
</evidence>
<gene>
    <name evidence="2" type="ORF">G5B91_28350</name>
    <name evidence="1" type="ORF">I5I61_18390</name>
</gene>